<keyword evidence="1" id="KW-0812">Transmembrane</keyword>
<accession>A0ABU9SV46</accession>
<comment type="caution">
    <text evidence="2">The sequence shown here is derived from an EMBL/GenBank/DDBJ whole genome shotgun (WGS) entry which is preliminary data.</text>
</comment>
<sequence length="157" mass="16664">MQVTNERNNAVISRVSASVYNLVALLSGLLFGAGLTISTMVDPARVIAFLDVFGAWEPTLAFVMMGGISVYMPLYWAFVKPQNKTVFGGSLHLPTKTDIDKPLIFGALLFGIGWGISGICPGPALTNITSGDLGIYAFILSMVIGMISASKMSKKLG</sequence>
<name>A0ABU9SV46_9ALTE</name>
<feature type="transmembrane region" description="Helical" evidence="1">
    <location>
        <begin position="20"/>
        <end position="40"/>
    </location>
</feature>
<organism evidence="2 3">
    <name type="scientific">Paraglaciecola mesophila</name>
    <dbReference type="NCBI Taxonomy" id="197222"/>
    <lineage>
        <taxon>Bacteria</taxon>
        <taxon>Pseudomonadati</taxon>
        <taxon>Pseudomonadota</taxon>
        <taxon>Gammaproteobacteria</taxon>
        <taxon>Alteromonadales</taxon>
        <taxon>Alteromonadaceae</taxon>
        <taxon>Paraglaciecola</taxon>
    </lineage>
</organism>
<feature type="transmembrane region" description="Helical" evidence="1">
    <location>
        <begin position="128"/>
        <end position="149"/>
    </location>
</feature>
<gene>
    <name evidence="2" type="ORF">WNY77_08300</name>
</gene>
<dbReference type="Pfam" id="PF20398">
    <property type="entry name" value="DUF6691"/>
    <property type="match status" value="1"/>
</dbReference>
<dbReference type="Proteomes" id="UP001461163">
    <property type="component" value="Unassembled WGS sequence"/>
</dbReference>
<keyword evidence="3" id="KW-1185">Reference proteome</keyword>
<reference evidence="2 3" key="1">
    <citation type="submission" date="2024-03" db="EMBL/GenBank/DDBJ databases">
        <title>Community enrichment and isolation of bacterial strains for fucoidan degradation.</title>
        <authorList>
            <person name="Sichert A."/>
        </authorList>
    </citation>
    <scope>NUCLEOTIDE SEQUENCE [LARGE SCALE GENOMIC DNA]</scope>
    <source>
        <strain evidence="2 3">AS12</strain>
    </source>
</reference>
<keyword evidence="1" id="KW-1133">Transmembrane helix</keyword>
<feature type="transmembrane region" description="Helical" evidence="1">
    <location>
        <begin position="99"/>
        <end position="116"/>
    </location>
</feature>
<dbReference type="InterPro" id="IPR046513">
    <property type="entry name" value="DUF6691"/>
</dbReference>
<proteinExistence type="predicted"/>
<evidence type="ECO:0000313" key="2">
    <source>
        <dbReference type="EMBL" id="MEM5497388.1"/>
    </source>
</evidence>
<feature type="transmembrane region" description="Helical" evidence="1">
    <location>
        <begin position="60"/>
        <end position="78"/>
    </location>
</feature>
<keyword evidence="1" id="KW-0472">Membrane</keyword>
<evidence type="ECO:0000313" key="3">
    <source>
        <dbReference type="Proteomes" id="UP001461163"/>
    </source>
</evidence>
<dbReference type="RefSeq" id="WP_342881431.1">
    <property type="nucleotide sequence ID" value="NZ_JBBMQS010000004.1"/>
</dbReference>
<evidence type="ECO:0000256" key="1">
    <source>
        <dbReference type="SAM" id="Phobius"/>
    </source>
</evidence>
<dbReference type="EMBL" id="JBBMQS010000004">
    <property type="protein sequence ID" value="MEM5497388.1"/>
    <property type="molecule type" value="Genomic_DNA"/>
</dbReference>
<protein>
    <submittedName>
        <fullName evidence="2">YeeE/YedE family protein</fullName>
    </submittedName>
</protein>